<evidence type="ECO:0000256" key="6">
    <source>
        <dbReference type="ARBA" id="ARBA00023015"/>
    </source>
</evidence>
<evidence type="ECO:0000256" key="11">
    <source>
        <dbReference type="ARBA" id="ARBA00023306"/>
    </source>
</evidence>
<dbReference type="SUPFAM" id="SSF57716">
    <property type="entry name" value="Glucocorticoid receptor-like (DNA-binding domain)"/>
    <property type="match status" value="1"/>
</dbReference>
<keyword evidence="8 12" id="KW-0238">DNA-binding</keyword>
<keyword evidence="11" id="KW-0131">Cell cycle</keyword>
<comment type="caution">
    <text evidence="14">The sequence shown here is derived from an EMBL/GenBank/DDBJ whole genome shotgun (WGS) entry which is preliminary data.</text>
</comment>
<evidence type="ECO:0000256" key="3">
    <source>
        <dbReference type="ARBA" id="ARBA00022723"/>
    </source>
</evidence>
<dbReference type="InterPro" id="IPR006612">
    <property type="entry name" value="THAP_Znf"/>
</dbReference>
<evidence type="ECO:0000256" key="5">
    <source>
        <dbReference type="ARBA" id="ARBA00022833"/>
    </source>
</evidence>
<dbReference type="PANTHER" id="PTHR46600">
    <property type="entry name" value="THAP DOMAIN-CONTAINING"/>
    <property type="match status" value="1"/>
</dbReference>
<sequence length="162" mass="19427">MPFCRSGYRSNHQNVSLFRTPTDPSRLKQWERMTKKSDRRLMPTAVVCKKHFEEGRIERSFKVTVNGVANEIAWEKPRLKTDAVRTVFESYPSILCPRRRRRERSEIFAIKRQLRNATEETPSRSTAKWTTTPYQTERQIRLLMSWEWKHETKARLHLSHQP</sequence>
<evidence type="ECO:0000313" key="14">
    <source>
        <dbReference type="EMBL" id="KAH9384140.1"/>
    </source>
</evidence>
<dbReference type="PROSITE" id="PS50950">
    <property type="entry name" value="ZF_THAP"/>
    <property type="match status" value="1"/>
</dbReference>
<evidence type="ECO:0000256" key="1">
    <source>
        <dbReference type="ARBA" id="ARBA00004642"/>
    </source>
</evidence>
<dbReference type="GO" id="GO:0043565">
    <property type="term" value="F:sequence-specific DNA binding"/>
    <property type="evidence" value="ECO:0007669"/>
    <property type="project" value="InterPro"/>
</dbReference>
<evidence type="ECO:0000313" key="15">
    <source>
        <dbReference type="Proteomes" id="UP000821853"/>
    </source>
</evidence>
<proteinExistence type="inferred from homology"/>
<evidence type="ECO:0000259" key="13">
    <source>
        <dbReference type="PROSITE" id="PS50950"/>
    </source>
</evidence>
<keyword evidence="3" id="KW-0479">Metal-binding</keyword>
<comment type="subcellular location">
    <subcellularLocation>
        <location evidence="1">Nucleus</location>
        <location evidence="1">Nucleoplasm</location>
    </subcellularLocation>
</comment>
<protein>
    <recommendedName>
        <fullName evidence="13">THAP-type domain-containing protein</fullName>
    </recommendedName>
</protein>
<accession>A0A9J6HA18</accession>
<reference evidence="14 15" key="1">
    <citation type="journal article" date="2020" name="Cell">
        <title>Large-Scale Comparative Analyses of Tick Genomes Elucidate Their Genetic Diversity and Vector Capacities.</title>
        <authorList>
            <consortium name="Tick Genome and Microbiome Consortium (TIGMIC)"/>
            <person name="Jia N."/>
            <person name="Wang J."/>
            <person name="Shi W."/>
            <person name="Du L."/>
            <person name="Sun Y."/>
            <person name="Zhan W."/>
            <person name="Jiang J.F."/>
            <person name="Wang Q."/>
            <person name="Zhang B."/>
            <person name="Ji P."/>
            <person name="Bell-Sakyi L."/>
            <person name="Cui X.M."/>
            <person name="Yuan T.T."/>
            <person name="Jiang B.G."/>
            <person name="Yang W.F."/>
            <person name="Lam T.T."/>
            <person name="Chang Q.C."/>
            <person name="Ding S.J."/>
            <person name="Wang X.J."/>
            <person name="Zhu J.G."/>
            <person name="Ruan X.D."/>
            <person name="Zhao L."/>
            <person name="Wei J.T."/>
            <person name="Ye R.Z."/>
            <person name="Que T.C."/>
            <person name="Du C.H."/>
            <person name="Zhou Y.H."/>
            <person name="Cheng J.X."/>
            <person name="Dai P.F."/>
            <person name="Guo W.B."/>
            <person name="Han X.H."/>
            <person name="Huang E.J."/>
            <person name="Li L.F."/>
            <person name="Wei W."/>
            <person name="Gao Y.C."/>
            <person name="Liu J.Z."/>
            <person name="Shao H.Z."/>
            <person name="Wang X."/>
            <person name="Wang C.C."/>
            <person name="Yang T.C."/>
            <person name="Huo Q.B."/>
            <person name="Li W."/>
            <person name="Chen H.Y."/>
            <person name="Chen S.E."/>
            <person name="Zhou L.G."/>
            <person name="Ni X.B."/>
            <person name="Tian J.H."/>
            <person name="Sheng Y."/>
            <person name="Liu T."/>
            <person name="Pan Y.S."/>
            <person name="Xia L.Y."/>
            <person name="Li J."/>
            <person name="Zhao F."/>
            <person name="Cao W.C."/>
        </authorList>
    </citation>
    <scope>NUCLEOTIDE SEQUENCE [LARGE SCALE GENOMIC DNA]</scope>
    <source>
        <strain evidence="14">HaeL-2018</strain>
    </source>
</reference>
<evidence type="ECO:0000256" key="7">
    <source>
        <dbReference type="ARBA" id="ARBA00023054"/>
    </source>
</evidence>
<dbReference type="OrthoDB" id="6087975at2759"/>
<dbReference type="SMART" id="SM00692">
    <property type="entry name" value="DM3"/>
    <property type="match status" value="1"/>
</dbReference>
<dbReference type="GO" id="GO:0005654">
    <property type="term" value="C:nucleoplasm"/>
    <property type="evidence" value="ECO:0007669"/>
    <property type="project" value="UniProtKB-SubCell"/>
</dbReference>
<keyword evidence="7" id="KW-0175">Coiled coil</keyword>
<feature type="domain" description="THAP-type" evidence="13">
    <location>
        <begin position="1"/>
        <end position="88"/>
    </location>
</feature>
<keyword evidence="6" id="KW-0805">Transcription regulation</keyword>
<keyword evidence="5" id="KW-0862">Zinc</keyword>
<dbReference type="VEuPathDB" id="VectorBase:HLOH_055251"/>
<dbReference type="AlphaFoldDB" id="A0A9J6HA18"/>
<dbReference type="Pfam" id="PF05485">
    <property type="entry name" value="THAP"/>
    <property type="match status" value="1"/>
</dbReference>
<keyword evidence="9" id="KW-0804">Transcription</keyword>
<gene>
    <name evidence="14" type="ORF">HPB48_026133</name>
</gene>
<keyword evidence="15" id="KW-1185">Reference proteome</keyword>
<comment type="similarity">
    <text evidence="2">Belongs to the THAP1 family.</text>
</comment>
<evidence type="ECO:0000256" key="8">
    <source>
        <dbReference type="ARBA" id="ARBA00023125"/>
    </source>
</evidence>
<evidence type="ECO:0000256" key="9">
    <source>
        <dbReference type="ARBA" id="ARBA00023163"/>
    </source>
</evidence>
<keyword evidence="4 12" id="KW-0863">Zinc-finger</keyword>
<evidence type="ECO:0000256" key="2">
    <source>
        <dbReference type="ARBA" id="ARBA00006177"/>
    </source>
</evidence>
<evidence type="ECO:0000256" key="4">
    <source>
        <dbReference type="ARBA" id="ARBA00022771"/>
    </source>
</evidence>
<evidence type="ECO:0000256" key="10">
    <source>
        <dbReference type="ARBA" id="ARBA00023242"/>
    </source>
</evidence>
<evidence type="ECO:0000256" key="12">
    <source>
        <dbReference type="PROSITE-ProRule" id="PRU00309"/>
    </source>
</evidence>
<dbReference type="PANTHER" id="PTHR46600:SF1">
    <property type="entry name" value="THAP DOMAIN-CONTAINING PROTEIN 1"/>
    <property type="match status" value="1"/>
</dbReference>
<dbReference type="Gene3D" id="6.20.210.20">
    <property type="entry name" value="THAP domain"/>
    <property type="match status" value="1"/>
</dbReference>
<dbReference type="InterPro" id="IPR026516">
    <property type="entry name" value="THAP1/10"/>
</dbReference>
<organism evidence="14 15">
    <name type="scientific">Haemaphysalis longicornis</name>
    <name type="common">Bush tick</name>
    <dbReference type="NCBI Taxonomy" id="44386"/>
    <lineage>
        <taxon>Eukaryota</taxon>
        <taxon>Metazoa</taxon>
        <taxon>Ecdysozoa</taxon>
        <taxon>Arthropoda</taxon>
        <taxon>Chelicerata</taxon>
        <taxon>Arachnida</taxon>
        <taxon>Acari</taxon>
        <taxon>Parasitiformes</taxon>
        <taxon>Ixodida</taxon>
        <taxon>Ixodoidea</taxon>
        <taxon>Ixodidae</taxon>
        <taxon>Haemaphysalinae</taxon>
        <taxon>Haemaphysalis</taxon>
    </lineage>
</organism>
<name>A0A9J6HA18_HAELO</name>
<dbReference type="EMBL" id="JABSTR010001656">
    <property type="protein sequence ID" value="KAH9384140.1"/>
    <property type="molecule type" value="Genomic_DNA"/>
</dbReference>
<keyword evidence="10" id="KW-0539">Nucleus</keyword>
<dbReference type="GO" id="GO:0008270">
    <property type="term" value="F:zinc ion binding"/>
    <property type="evidence" value="ECO:0007669"/>
    <property type="project" value="UniProtKB-KW"/>
</dbReference>
<dbReference type="Proteomes" id="UP000821853">
    <property type="component" value="Unassembled WGS sequence"/>
</dbReference>
<dbReference type="InterPro" id="IPR038441">
    <property type="entry name" value="THAP_Znf_sf"/>
</dbReference>